<comment type="similarity">
    <text evidence="1 5">Belongs to the Glu/Leu/Phe/Val dehydrogenases family.</text>
</comment>
<dbReference type="InterPro" id="IPR016211">
    <property type="entry name" value="Glu/Phe/Leu/Val/Trp_DH_bac/arc"/>
</dbReference>
<accession>A0A1F5FGX8</accession>
<dbReference type="InterPro" id="IPR036291">
    <property type="entry name" value="NAD(P)-bd_dom_sf"/>
</dbReference>
<dbReference type="Pfam" id="PF02812">
    <property type="entry name" value="ELFV_dehydrog_N"/>
    <property type="match status" value="1"/>
</dbReference>
<dbReference type="InterPro" id="IPR046346">
    <property type="entry name" value="Aminoacid_DH-like_N_sf"/>
</dbReference>
<dbReference type="InterPro" id="IPR006095">
    <property type="entry name" value="Glu/Leu/Phe/Val/Trp_DH"/>
</dbReference>
<evidence type="ECO:0000256" key="2">
    <source>
        <dbReference type="ARBA" id="ARBA00023002"/>
    </source>
</evidence>
<proteinExistence type="inferred from homology"/>
<keyword evidence="4" id="KW-0547">Nucleotide-binding</keyword>
<evidence type="ECO:0000256" key="3">
    <source>
        <dbReference type="ARBA" id="ARBA00023027"/>
    </source>
</evidence>
<dbReference type="InterPro" id="IPR006096">
    <property type="entry name" value="Glu/Leu/Phe/Val/Trp_DH_C"/>
</dbReference>
<dbReference type="STRING" id="1817816.A2Y64_01170"/>
<feature type="binding site" evidence="4">
    <location>
        <begin position="177"/>
        <end position="182"/>
    </location>
    <ligand>
        <name>NAD(+)</name>
        <dbReference type="ChEBI" id="CHEBI:57540"/>
    </ligand>
</feature>
<dbReference type="AlphaFoldDB" id="A0A1F5FGX8"/>
<dbReference type="Pfam" id="PF00208">
    <property type="entry name" value="ELFV_dehydrog"/>
    <property type="match status" value="1"/>
</dbReference>
<dbReference type="InterPro" id="IPR006097">
    <property type="entry name" value="Glu/Leu/Phe/Val/Trp_DH_dimer"/>
</dbReference>
<keyword evidence="3 4" id="KW-0520">NAD</keyword>
<dbReference type="PRINTS" id="PR00082">
    <property type="entry name" value="GLFDHDRGNASE"/>
</dbReference>
<evidence type="ECO:0000313" key="8">
    <source>
        <dbReference type="Proteomes" id="UP000177187"/>
    </source>
</evidence>
<dbReference type="SMART" id="SM00839">
    <property type="entry name" value="ELFV_dehydrog"/>
    <property type="match status" value="1"/>
</dbReference>
<keyword evidence="2 5" id="KW-0560">Oxidoreductase</keyword>
<dbReference type="PANTHER" id="PTHR42722:SF1">
    <property type="entry name" value="VALINE DEHYDROGENASE"/>
    <property type="match status" value="1"/>
</dbReference>
<feature type="domain" description="Glutamate/phenylalanine/leucine/valine/L-tryptophan dehydrogenase C-terminal" evidence="6">
    <location>
        <begin position="140"/>
        <end position="349"/>
    </location>
</feature>
<dbReference type="GO" id="GO:0016639">
    <property type="term" value="F:oxidoreductase activity, acting on the CH-NH2 group of donors, NAD or NADP as acceptor"/>
    <property type="evidence" value="ECO:0007669"/>
    <property type="project" value="InterPro"/>
</dbReference>
<organism evidence="7 8">
    <name type="scientific">Candidatus Coatesbacteria bacterium RBG_13_66_14</name>
    <dbReference type="NCBI Taxonomy" id="1817816"/>
    <lineage>
        <taxon>Bacteria</taxon>
        <taxon>Candidatus Coatesiibacteriota</taxon>
    </lineage>
</organism>
<dbReference type="Proteomes" id="UP000177187">
    <property type="component" value="Unassembled WGS sequence"/>
</dbReference>
<dbReference type="PIRSF" id="PIRSF000188">
    <property type="entry name" value="Phe_leu_dh"/>
    <property type="match status" value="1"/>
</dbReference>
<reference evidence="7 8" key="1">
    <citation type="journal article" date="2016" name="Nat. Commun.">
        <title>Thousands of microbial genomes shed light on interconnected biogeochemical processes in an aquifer system.</title>
        <authorList>
            <person name="Anantharaman K."/>
            <person name="Brown C.T."/>
            <person name="Hug L.A."/>
            <person name="Sharon I."/>
            <person name="Castelle C.J."/>
            <person name="Probst A.J."/>
            <person name="Thomas B.C."/>
            <person name="Singh A."/>
            <person name="Wilkins M.J."/>
            <person name="Karaoz U."/>
            <person name="Brodie E.L."/>
            <person name="Williams K.H."/>
            <person name="Hubbard S.S."/>
            <person name="Banfield J.F."/>
        </authorList>
    </citation>
    <scope>NUCLEOTIDE SEQUENCE [LARGE SCALE GENOMIC DNA]</scope>
</reference>
<dbReference type="GO" id="GO:0000166">
    <property type="term" value="F:nucleotide binding"/>
    <property type="evidence" value="ECO:0007669"/>
    <property type="project" value="UniProtKB-KW"/>
</dbReference>
<evidence type="ECO:0000313" key="7">
    <source>
        <dbReference type="EMBL" id="OGD78843.1"/>
    </source>
</evidence>
<dbReference type="GO" id="GO:0006520">
    <property type="term" value="P:amino acid metabolic process"/>
    <property type="evidence" value="ECO:0007669"/>
    <property type="project" value="InterPro"/>
</dbReference>
<evidence type="ECO:0000256" key="5">
    <source>
        <dbReference type="RuleBase" id="RU004417"/>
    </source>
</evidence>
<sequence>MGIFEKLVEGGHEQLIFCQHRPTKLRALIAIHNTTLGAALGGCRIRNYPTEEEAVDDTLRLAESMTYQAVLANYDAGGGMTVIWGEPEVKEDEAVLRAFGRFLNGIGGRIVTFSDLGTDDDDMRSVGIETPHVIASSPHEVPSDVGAAWGVYYGITACLNTCFNNSSVQDRTVVIQGVGGVGSALASILVQMGAKIFISDLKYDPLKAIQDLHPDVGMVRTEEVYDVPCDIFSPCAVGGVIDADTVERLRCKIVAGAAFNVLADASLATRLEERGILFAPEFVINAGDVLMMNRPGDTADLEEVKRATRQIYLNLSKVFARARQMGVPPLFAAQEMAREKIARIGKTKSIMC</sequence>
<dbReference type="PANTHER" id="PTHR42722">
    <property type="entry name" value="LEUCINE DEHYDROGENASE"/>
    <property type="match status" value="1"/>
</dbReference>
<comment type="caution">
    <text evidence="7">The sequence shown here is derived from an EMBL/GenBank/DDBJ whole genome shotgun (WGS) entry which is preliminary data.</text>
</comment>
<dbReference type="SUPFAM" id="SSF53223">
    <property type="entry name" value="Aminoacid dehydrogenase-like, N-terminal domain"/>
    <property type="match status" value="1"/>
</dbReference>
<dbReference type="Gene3D" id="3.40.50.720">
    <property type="entry name" value="NAD(P)-binding Rossmann-like Domain"/>
    <property type="match status" value="1"/>
</dbReference>
<gene>
    <name evidence="7" type="ORF">A2Y64_01170</name>
</gene>
<dbReference type="Gene3D" id="3.40.50.10860">
    <property type="entry name" value="Leucine Dehydrogenase, chain A, domain 1"/>
    <property type="match status" value="1"/>
</dbReference>
<dbReference type="SUPFAM" id="SSF51735">
    <property type="entry name" value="NAD(P)-binding Rossmann-fold domains"/>
    <property type="match status" value="1"/>
</dbReference>
<evidence type="ECO:0000259" key="6">
    <source>
        <dbReference type="SMART" id="SM00839"/>
    </source>
</evidence>
<name>A0A1F5FGX8_9BACT</name>
<protein>
    <recommendedName>
        <fullName evidence="6">Glutamate/phenylalanine/leucine/valine/L-tryptophan dehydrogenase C-terminal domain-containing protein</fullName>
    </recommendedName>
</protein>
<dbReference type="EMBL" id="MFAF01000023">
    <property type="protein sequence ID" value="OGD78843.1"/>
    <property type="molecule type" value="Genomic_DNA"/>
</dbReference>
<evidence type="ECO:0000256" key="4">
    <source>
        <dbReference type="PIRSR" id="PIRSR000188-2"/>
    </source>
</evidence>
<evidence type="ECO:0000256" key="1">
    <source>
        <dbReference type="ARBA" id="ARBA00006382"/>
    </source>
</evidence>